<reference evidence="2 3" key="1">
    <citation type="journal article" date="2013" name="PLoS ONE">
        <title>Poles Apart: Arctic and Antarctic Octadecabacter strains Share High Genome Plasticity and a New Type of Xanthorhodopsin.</title>
        <authorList>
            <person name="Vollmers J."/>
            <person name="Voget S."/>
            <person name="Dietrich S."/>
            <person name="Gollnow K."/>
            <person name="Smits M."/>
            <person name="Meyer K."/>
            <person name="Brinkhoff T."/>
            <person name="Simon M."/>
            <person name="Daniel R."/>
        </authorList>
    </citation>
    <scope>NUCLEOTIDE SEQUENCE [LARGE SCALE GENOMIC DNA]</scope>
    <source>
        <strain evidence="2 3">307</strain>
    </source>
</reference>
<dbReference type="eggNOG" id="COG4655">
    <property type="taxonomic scope" value="Bacteria"/>
</dbReference>
<dbReference type="Pfam" id="PF13400">
    <property type="entry name" value="Tad"/>
    <property type="match status" value="1"/>
</dbReference>
<keyword evidence="3" id="KW-1185">Reference proteome</keyword>
<dbReference type="InterPro" id="IPR028087">
    <property type="entry name" value="Tad_N"/>
</dbReference>
<dbReference type="STRING" id="391626.OAN307_c11270"/>
<dbReference type="KEGG" id="oat:OAN307_c11270"/>
<sequence>MELKSNKIMSQDMPKRGIFQRFRKDEDGALIIFSLMMMVMILWFGGMAVDLMRYETTRAKLQGSLDRATLAAADLDQVMAPADVVRDYMDKAGMLHFLQGDPIVDQGINYRIVTANASAPMPLFFYDLPKVFSSPFTPGMSSLTVSGSSTAEERVSDVEISLVLDVSSSMNSNNRMTNLRPAAREFVTTVLANNTNAPQGLITISMIPYSAVVNPGTDIAPHLNINRTHEYSTCPMFDDTEFTTTALNLGASYDHVSHFSYGGSNDMPINPNYTWCFAGDLNAIKPHTTNEADLHTAINNLHAYGNTAIDMGVKWGVALLDSSTQSLISSLAGASGTGVPAIANGRPELHTQADVLKVLVLMTDGQNTQQWDLVEPYKSGMSPVWFDLDDVNQPLWDVDFNKTSVQYQGEATNSRWDDWFYWNGYSGTLRYRDYPNGFNSRLAYVNASPVDASGPGEGTRYVDNGDELYHASWQQLFADRSYFLINNHYFLDAYYAGAWSWNEYWGTDNSIDHLIVNGSEANTRLSNICAAARAQGIVIYTVAFEAPSGGQTALQDCASSSSHYFDVDGTDISGAFSAIASDIRNLKLTQ</sequence>
<dbReference type="Gene3D" id="3.40.50.410">
    <property type="entry name" value="von Willebrand factor, type A domain"/>
    <property type="match status" value="1"/>
</dbReference>
<dbReference type="AlphaFoldDB" id="M9R2E8"/>
<dbReference type="HOGENOM" id="CLU_026005_1_0_5"/>
<evidence type="ECO:0000313" key="3">
    <source>
        <dbReference type="Proteomes" id="UP000005307"/>
    </source>
</evidence>
<dbReference type="EMBL" id="CP003740">
    <property type="protein sequence ID" value="AGI66829.1"/>
    <property type="molecule type" value="Genomic_DNA"/>
</dbReference>
<feature type="domain" description="Putative Flp pilus-assembly TadG-like N-terminal" evidence="1">
    <location>
        <begin position="29"/>
        <end position="73"/>
    </location>
</feature>
<dbReference type="SUPFAM" id="SSF53300">
    <property type="entry name" value="vWA-like"/>
    <property type="match status" value="1"/>
</dbReference>
<dbReference type="InterPro" id="IPR036465">
    <property type="entry name" value="vWFA_dom_sf"/>
</dbReference>
<protein>
    <recommendedName>
        <fullName evidence="1">Putative Flp pilus-assembly TadG-like N-terminal domain-containing protein</fullName>
    </recommendedName>
</protein>
<dbReference type="RefSeq" id="WP_015498871.1">
    <property type="nucleotide sequence ID" value="NC_020911.1"/>
</dbReference>
<proteinExistence type="predicted"/>
<evidence type="ECO:0000313" key="2">
    <source>
        <dbReference type="EMBL" id="AGI66829.1"/>
    </source>
</evidence>
<dbReference type="Proteomes" id="UP000005307">
    <property type="component" value="Chromosome"/>
</dbReference>
<organism evidence="2 3">
    <name type="scientific">Octadecabacter antarcticus 307</name>
    <dbReference type="NCBI Taxonomy" id="391626"/>
    <lineage>
        <taxon>Bacteria</taxon>
        <taxon>Pseudomonadati</taxon>
        <taxon>Pseudomonadota</taxon>
        <taxon>Alphaproteobacteria</taxon>
        <taxon>Rhodobacterales</taxon>
        <taxon>Roseobacteraceae</taxon>
        <taxon>Octadecabacter</taxon>
    </lineage>
</organism>
<gene>
    <name evidence="2" type="ORF">OAN307_c11270</name>
</gene>
<evidence type="ECO:0000259" key="1">
    <source>
        <dbReference type="Pfam" id="PF13400"/>
    </source>
</evidence>
<name>M9R2E8_9RHOB</name>
<accession>M9R2E8</accession>